<feature type="region of interest" description="Disordered" evidence="7">
    <location>
        <begin position="523"/>
        <end position="550"/>
    </location>
</feature>
<dbReference type="Gene3D" id="3.60.21.60">
    <property type="match status" value="1"/>
</dbReference>
<name>A0A8J4PLI8_9MYCE</name>
<keyword evidence="11" id="KW-1185">Reference proteome</keyword>
<feature type="domain" description="DNA polymerase alpha/delta/epsilon subunit B" evidence="8">
    <location>
        <begin position="280"/>
        <end position="481"/>
    </location>
</feature>
<feature type="compositionally biased region" description="Basic and acidic residues" evidence="7">
    <location>
        <begin position="584"/>
        <end position="603"/>
    </location>
</feature>
<dbReference type="InterPro" id="IPR024639">
    <property type="entry name" value="DNA_pol_e_bsu_N"/>
</dbReference>
<proteinExistence type="inferred from homology"/>
<dbReference type="OrthoDB" id="10254730at2759"/>
<dbReference type="GO" id="GO:0003677">
    <property type="term" value="F:DNA binding"/>
    <property type="evidence" value="ECO:0007669"/>
    <property type="project" value="UniProtKB-KW"/>
</dbReference>
<dbReference type="GO" id="GO:0042276">
    <property type="term" value="P:error-prone translesion synthesis"/>
    <property type="evidence" value="ECO:0007669"/>
    <property type="project" value="TreeGrafter"/>
</dbReference>
<evidence type="ECO:0000256" key="6">
    <source>
        <dbReference type="ARBA" id="ARBA00032930"/>
    </source>
</evidence>
<evidence type="ECO:0000313" key="11">
    <source>
        <dbReference type="Proteomes" id="UP000695562"/>
    </source>
</evidence>
<dbReference type="GO" id="GO:0008622">
    <property type="term" value="C:epsilon DNA polymerase complex"/>
    <property type="evidence" value="ECO:0007669"/>
    <property type="project" value="InterPro"/>
</dbReference>
<evidence type="ECO:0000256" key="5">
    <source>
        <dbReference type="ARBA" id="ARBA00023242"/>
    </source>
</evidence>
<feature type="domain" description="DNA polymerase epsilon subunit B N-terminal" evidence="9">
    <location>
        <begin position="6"/>
        <end position="73"/>
    </location>
</feature>
<dbReference type="GO" id="GO:0006261">
    <property type="term" value="P:DNA-templated DNA replication"/>
    <property type="evidence" value="ECO:0007669"/>
    <property type="project" value="InterPro"/>
</dbReference>
<keyword evidence="4" id="KW-0238">DNA-binding</keyword>
<dbReference type="InterPro" id="IPR016266">
    <property type="entry name" value="POLE2"/>
</dbReference>
<feature type="region of interest" description="Disordered" evidence="7">
    <location>
        <begin position="563"/>
        <end position="636"/>
    </location>
</feature>
<comment type="caution">
    <text evidence="10">The sequence shown here is derived from an EMBL/GenBank/DDBJ whole genome shotgun (WGS) entry which is preliminary data.</text>
</comment>
<feature type="compositionally biased region" description="Acidic residues" evidence="7">
    <location>
        <begin position="610"/>
        <end position="624"/>
    </location>
</feature>
<gene>
    <name evidence="10" type="ORF">CYY_009385</name>
</gene>
<feature type="compositionally biased region" description="Polar residues" evidence="7">
    <location>
        <begin position="534"/>
        <end position="548"/>
    </location>
</feature>
<evidence type="ECO:0000256" key="3">
    <source>
        <dbReference type="ARBA" id="ARBA00022705"/>
    </source>
</evidence>
<dbReference type="EMBL" id="AJWJ01000695">
    <property type="protein sequence ID" value="KAF2069294.1"/>
    <property type="molecule type" value="Genomic_DNA"/>
</dbReference>
<evidence type="ECO:0000256" key="7">
    <source>
        <dbReference type="SAM" id="MobiDB-lite"/>
    </source>
</evidence>
<evidence type="ECO:0000256" key="4">
    <source>
        <dbReference type="ARBA" id="ARBA00023125"/>
    </source>
</evidence>
<protein>
    <recommendedName>
        <fullName evidence="6">DNA polymerase II subunit 2</fullName>
    </recommendedName>
</protein>
<evidence type="ECO:0000259" key="8">
    <source>
        <dbReference type="Pfam" id="PF04042"/>
    </source>
</evidence>
<dbReference type="Proteomes" id="UP000695562">
    <property type="component" value="Unassembled WGS sequence"/>
</dbReference>
<dbReference type="Pfam" id="PF04042">
    <property type="entry name" value="DNA_pol_E_B"/>
    <property type="match status" value="1"/>
</dbReference>
<sequence length="675" mass="77262">MDLQWKKLVTKSFSLNGFSMKGDAMKHIINIINKENKKNQVQQFIDDILKNIDKNQLKDNLIDLSIIEKAIHNIKSENDKGEIEKDALTVIGAFDVPLFSFDSNHKQFIKCEEYDRSLHSDAISKSLLYKRRYERVYQRLERHKLFLQPSIPSQLFKRDFNSLTPLSSLLGNQGKKIVLGTISQITEDSYYLEDLNTNVPLDFSKAEFELGLITEGSIVQVYGELVGKTFIADKILLPPVEERKESLEYLQQTDMFGGLPSNKVLERLEKYEKEMEDNAILFLCDVWLDSELVLEKLDYVLESYNEDPPFAIVLMGNFTEHPLSNGSQYNLKSYFDNLASIITKHSNFSNTRFIFVPGPTDPIGSLINILPKSSIPNAFVKDFKAKVPNSIFTTNPCRIRYCTQEIIVFRDDLVNRMRRHCIIEPSDEWDISQHLIASICSNGHLCNLSIEDRPIYWNYDHALSVYPLPNVLVLGDKADQYEHNSHEMICINPSSFSTDFSFSHYIPATKKSIFCSAKISGGNNEGNDQDHSKNTMNVDDSLSTTTKDNLSDADIEDEIFSAPNFTKNVGGQDGAQKSKATKKATKETNDCDHSDIDSDDKQQELNQMDESGEFDFESDTEQQEQEEKQIKPDEFERVQQMKTNKRVDIFDQEDCHAIADEEDFQFFSSSSDDES</sequence>
<comment type="similarity">
    <text evidence="2">Belongs to the DNA polymerase epsilon subunit B family.</text>
</comment>
<keyword evidence="3" id="KW-0235">DNA replication</keyword>
<evidence type="ECO:0000313" key="10">
    <source>
        <dbReference type="EMBL" id="KAF2069294.1"/>
    </source>
</evidence>
<accession>A0A8J4PLI8</accession>
<keyword evidence="5" id="KW-0539">Nucleus</keyword>
<dbReference type="Pfam" id="PF12213">
    <property type="entry name" value="Dpoe2NT"/>
    <property type="match status" value="1"/>
</dbReference>
<dbReference type="Gene3D" id="1.10.8.60">
    <property type="match status" value="1"/>
</dbReference>
<reference evidence="10" key="1">
    <citation type="submission" date="2020-01" db="EMBL/GenBank/DDBJ databases">
        <title>Development of genomics and gene disruption for Polysphondylium violaceum indicates a role for the polyketide synthase stlB in stalk morphogenesis.</title>
        <authorList>
            <person name="Narita B."/>
            <person name="Kawabe Y."/>
            <person name="Kin K."/>
            <person name="Saito T."/>
            <person name="Gibbs R."/>
            <person name="Kuspa A."/>
            <person name="Muzny D."/>
            <person name="Queller D."/>
            <person name="Richards S."/>
            <person name="Strassman J."/>
            <person name="Sucgang R."/>
            <person name="Worley K."/>
            <person name="Schaap P."/>
        </authorList>
    </citation>
    <scope>NUCLEOTIDE SEQUENCE</scope>
    <source>
        <strain evidence="10">QSvi11</strain>
    </source>
</reference>
<feature type="compositionally biased region" description="Basic and acidic residues" evidence="7">
    <location>
        <begin position="625"/>
        <end position="636"/>
    </location>
</feature>
<evidence type="ECO:0000256" key="2">
    <source>
        <dbReference type="ARBA" id="ARBA00009560"/>
    </source>
</evidence>
<dbReference type="PANTHER" id="PTHR12708:SF0">
    <property type="entry name" value="DNA POLYMERASE EPSILON SUBUNIT 2"/>
    <property type="match status" value="1"/>
</dbReference>
<dbReference type="AlphaFoldDB" id="A0A8J4PLI8"/>
<comment type="subcellular location">
    <subcellularLocation>
        <location evidence="1">Nucleus</location>
    </subcellularLocation>
</comment>
<dbReference type="InterPro" id="IPR007185">
    <property type="entry name" value="DNA_pol_a/d/e_bsu"/>
</dbReference>
<dbReference type="PANTHER" id="PTHR12708">
    <property type="entry name" value="DNA POLYMERASE EPSILON SUBUNIT B"/>
    <property type="match status" value="1"/>
</dbReference>
<evidence type="ECO:0000259" key="9">
    <source>
        <dbReference type="Pfam" id="PF12213"/>
    </source>
</evidence>
<evidence type="ECO:0000256" key="1">
    <source>
        <dbReference type="ARBA" id="ARBA00004123"/>
    </source>
</evidence>
<organism evidence="10 11">
    <name type="scientific">Polysphondylium violaceum</name>
    <dbReference type="NCBI Taxonomy" id="133409"/>
    <lineage>
        <taxon>Eukaryota</taxon>
        <taxon>Amoebozoa</taxon>
        <taxon>Evosea</taxon>
        <taxon>Eumycetozoa</taxon>
        <taxon>Dictyostelia</taxon>
        <taxon>Dictyosteliales</taxon>
        <taxon>Dictyosteliaceae</taxon>
        <taxon>Polysphondylium</taxon>
    </lineage>
</organism>